<keyword evidence="2" id="KW-1185">Reference proteome</keyword>
<dbReference type="EMBL" id="JATAAI010000013">
    <property type="protein sequence ID" value="KAK1741254.1"/>
    <property type="molecule type" value="Genomic_DNA"/>
</dbReference>
<sequence>MQTSQEDIERACTAFQKRVHKLIKFYSTRNQYADPERLSIATKEAQRCVRHANHVLCTLSSKLRSLEHALTAFGELSANDYITAFSSSIHNKQSQERKLHQWFANYLRIRDGFVLFESGERRHKHDVDEQMKRDFPSRLQTKPKYSDNTQTFSSKLGYTGYGMDEFNDEVVGIRNDYWIK</sequence>
<accession>A0AAD9DCU1</accession>
<reference evidence="1" key="1">
    <citation type="submission" date="2023-06" db="EMBL/GenBank/DDBJ databases">
        <title>Survivors Of The Sea: Transcriptome response of Skeletonema marinoi to long-term dormancy.</title>
        <authorList>
            <person name="Pinder M.I.M."/>
            <person name="Kourtchenko O."/>
            <person name="Robertson E.K."/>
            <person name="Larsson T."/>
            <person name="Maumus F."/>
            <person name="Osuna-Cruz C.M."/>
            <person name="Vancaester E."/>
            <person name="Stenow R."/>
            <person name="Vandepoele K."/>
            <person name="Ploug H."/>
            <person name="Bruchert V."/>
            <person name="Godhe A."/>
            <person name="Topel M."/>
        </authorList>
    </citation>
    <scope>NUCLEOTIDE SEQUENCE</scope>
    <source>
        <strain evidence="1">R05AC</strain>
    </source>
</reference>
<dbReference type="AlphaFoldDB" id="A0AAD9DCU1"/>
<gene>
    <name evidence="1" type="ORF">QTG54_007732</name>
</gene>
<organism evidence="1 2">
    <name type="scientific">Skeletonema marinoi</name>
    <dbReference type="NCBI Taxonomy" id="267567"/>
    <lineage>
        <taxon>Eukaryota</taxon>
        <taxon>Sar</taxon>
        <taxon>Stramenopiles</taxon>
        <taxon>Ochrophyta</taxon>
        <taxon>Bacillariophyta</taxon>
        <taxon>Coscinodiscophyceae</taxon>
        <taxon>Thalassiosirophycidae</taxon>
        <taxon>Thalassiosirales</taxon>
        <taxon>Skeletonemataceae</taxon>
        <taxon>Skeletonema</taxon>
        <taxon>Skeletonema marinoi-dohrnii complex</taxon>
    </lineage>
</organism>
<protein>
    <submittedName>
        <fullName evidence="1">Uncharacterized protein</fullName>
    </submittedName>
</protein>
<proteinExistence type="predicted"/>
<comment type="caution">
    <text evidence="1">The sequence shown here is derived from an EMBL/GenBank/DDBJ whole genome shotgun (WGS) entry which is preliminary data.</text>
</comment>
<evidence type="ECO:0000313" key="2">
    <source>
        <dbReference type="Proteomes" id="UP001224775"/>
    </source>
</evidence>
<name>A0AAD9DCU1_9STRA</name>
<dbReference type="Proteomes" id="UP001224775">
    <property type="component" value="Unassembled WGS sequence"/>
</dbReference>
<evidence type="ECO:0000313" key="1">
    <source>
        <dbReference type="EMBL" id="KAK1741254.1"/>
    </source>
</evidence>